<evidence type="ECO:0000313" key="1">
    <source>
        <dbReference type="EMBL" id="RIB06773.1"/>
    </source>
</evidence>
<gene>
    <name evidence="1" type="ORF">C2G38_2115309</name>
    <name evidence="2" type="ORF">C2G38_2115310</name>
</gene>
<proteinExistence type="predicted"/>
<evidence type="ECO:0000313" key="2">
    <source>
        <dbReference type="EMBL" id="RIB06774.1"/>
    </source>
</evidence>
<organism evidence="1 3">
    <name type="scientific">Gigaspora rosea</name>
    <dbReference type="NCBI Taxonomy" id="44941"/>
    <lineage>
        <taxon>Eukaryota</taxon>
        <taxon>Fungi</taxon>
        <taxon>Fungi incertae sedis</taxon>
        <taxon>Mucoromycota</taxon>
        <taxon>Glomeromycotina</taxon>
        <taxon>Glomeromycetes</taxon>
        <taxon>Diversisporales</taxon>
        <taxon>Gigasporaceae</taxon>
        <taxon>Gigaspora</taxon>
    </lineage>
</organism>
<protein>
    <submittedName>
        <fullName evidence="1">Uncharacterized protein</fullName>
    </submittedName>
</protein>
<keyword evidence="3" id="KW-1185">Reference proteome</keyword>
<accession>A0A397UHG9</accession>
<reference evidence="1 3" key="1">
    <citation type="submission" date="2018-06" db="EMBL/GenBank/DDBJ databases">
        <title>Comparative genomics reveals the genomic features of Rhizophagus irregularis, R. cerebriforme, R. diaphanum and Gigaspora rosea, and their symbiotic lifestyle signature.</title>
        <authorList>
            <person name="Morin E."/>
            <person name="San Clemente H."/>
            <person name="Chen E.C.H."/>
            <person name="De La Providencia I."/>
            <person name="Hainaut M."/>
            <person name="Kuo A."/>
            <person name="Kohler A."/>
            <person name="Murat C."/>
            <person name="Tang N."/>
            <person name="Roy S."/>
            <person name="Loubradou J."/>
            <person name="Henrissat B."/>
            <person name="Grigoriev I.V."/>
            <person name="Corradi N."/>
            <person name="Roux C."/>
            <person name="Martin F.M."/>
        </authorList>
    </citation>
    <scope>NUCLEOTIDE SEQUENCE [LARGE SCALE GENOMIC DNA]</scope>
    <source>
        <strain evidence="1 3">DAOM 194757</strain>
    </source>
</reference>
<evidence type="ECO:0000313" key="3">
    <source>
        <dbReference type="Proteomes" id="UP000266673"/>
    </source>
</evidence>
<sequence length="61" mass="6756">MVLPPRKILTPTLPSRVNDSIPIERNSSTSYVDNNLDFSKLTLIDHPDVNDKHITHGGSTS</sequence>
<dbReference type="EMBL" id="QKWP01001761">
    <property type="protein sequence ID" value="RIB06774.1"/>
    <property type="molecule type" value="Genomic_DNA"/>
</dbReference>
<dbReference type="EMBL" id="QKWP01001761">
    <property type="protein sequence ID" value="RIB06773.1"/>
    <property type="molecule type" value="Genomic_DNA"/>
</dbReference>
<name>A0A397UHG9_9GLOM</name>
<comment type="caution">
    <text evidence="1">The sequence shown here is derived from an EMBL/GenBank/DDBJ whole genome shotgun (WGS) entry which is preliminary data.</text>
</comment>
<dbReference type="Proteomes" id="UP000266673">
    <property type="component" value="Unassembled WGS sequence"/>
</dbReference>
<dbReference type="AlphaFoldDB" id="A0A397UHG9"/>